<feature type="binding site" evidence="8">
    <location>
        <position position="310"/>
    </location>
    <ligand>
        <name>a protein</name>
        <dbReference type="ChEBI" id="CHEBI:16541"/>
    </ligand>
    <ligandPart>
        <name>C-terminal Xaa-(2S)-2-hydroxyglycine residue</name>
        <dbReference type="ChEBI" id="CHEBI:142768"/>
    </ligandPart>
</feature>
<feature type="binding site" evidence="8">
    <location>
        <position position="263"/>
    </location>
    <ligand>
        <name>a protein</name>
        <dbReference type="ChEBI" id="CHEBI:16541"/>
    </ligand>
    <ligandPart>
        <name>C-terminal Xaa-(2S)-2-hydroxyglycine residue</name>
        <dbReference type="ChEBI" id="CHEBI:142768"/>
    </ligandPart>
</feature>
<dbReference type="EC" id="4.3.2.5" evidence="1"/>
<evidence type="ECO:0000256" key="3">
    <source>
        <dbReference type="ARBA" id="ARBA00022729"/>
    </source>
</evidence>
<sequence length="428" mass="47065">MVFEEEESHWHPRRRCSCNSCSTKHYIGLGPMWSSPLAIISAAVVAICMAVSVVLLPGGDAGRLEPAMDRTFYDQIRGVLYNEEKSPTDSAPSPPVSLPLSSQTLPNINRPVEVEGWPNSPIPRLGQVSGVAINTVGQPVIFHRGSRVWDEKSFNETYHYQHVEEGPILSSTIVTLSPETGEVLSSWGAGFFYMPHGITVDHQGNVWVTDVALHQVFKFSPGALRPSLTFGKRFENGKGYRTLCQPTSVAIASGGDIFIADGYCNSRVLKYSSRGELLRVFPHANEFLSLQVPHSLALLEERDLICIADREDMRVVCRGAELSEKGKSQAPLTIQEPDLGRVYAITNHGDLIYAVNGPTSPLIPVRGFTINPMTESIVDHWKLSKDVLNQVPHDIAVSEDGLSLYVASIFPNRIAKYTMASVVPLKSE</sequence>
<evidence type="ECO:0000256" key="2">
    <source>
        <dbReference type="ARBA" id="ARBA00022723"/>
    </source>
</evidence>
<feature type="binding site" evidence="9">
    <location>
        <position position="294"/>
    </location>
    <ligand>
        <name>Zn(2+)</name>
        <dbReference type="ChEBI" id="CHEBI:29105"/>
        <note>catalytic</note>
    </ligand>
</feature>
<evidence type="ECO:0000256" key="12">
    <source>
        <dbReference type="SAM" id="Phobius"/>
    </source>
</evidence>
<evidence type="ECO:0000256" key="4">
    <source>
        <dbReference type="ARBA" id="ARBA00022737"/>
    </source>
</evidence>
<proteinExistence type="predicted"/>
<keyword evidence="12" id="KW-0812">Transmembrane</keyword>
<accession>A0A5E4N6A1</accession>
<keyword evidence="7" id="KW-0456">Lyase</keyword>
<keyword evidence="12" id="KW-0472">Membrane</keyword>
<evidence type="ECO:0000256" key="6">
    <source>
        <dbReference type="ARBA" id="ARBA00023180"/>
    </source>
</evidence>
<dbReference type="GO" id="GO:0016020">
    <property type="term" value="C:membrane"/>
    <property type="evidence" value="ECO:0007669"/>
    <property type="project" value="InterPro"/>
</dbReference>
<keyword evidence="6" id="KW-0325">Glycoprotein</keyword>
<dbReference type="InterPro" id="IPR001258">
    <property type="entry name" value="NHL_repeat"/>
</dbReference>
<evidence type="ECO:0000256" key="1">
    <source>
        <dbReference type="ARBA" id="ARBA00012343"/>
    </source>
</evidence>
<comment type="cofactor">
    <cofactor evidence="9">
        <name>Zn(2+)</name>
        <dbReference type="ChEBI" id="CHEBI:29105"/>
    </cofactor>
    <text evidence="9">Binds one Zn(2+) ion per subunit.</text>
</comment>
<dbReference type="Gene3D" id="2.120.10.30">
    <property type="entry name" value="TolB, C-terminal domain"/>
    <property type="match status" value="1"/>
</dbReference>
<keyword evidence="3" id="KW-0732">Signal</keyword>
<feature type="binding site" evidence="8">
    <location>
        <position position="144"/>
    </location>
    <ligand>
        <name>a protein</name>
        <dbReference type="ChEBI" id="CHEBI:16541"/>
    </ligand>
    <ligandPart>
        <name>C-terminal Xaa-(2S)-2-hydroxyglycine residue</name>
        <dbReference type="ChEBI" id="CHEBI:142768"/>
    </ligandPart>
</feature>
<dbReference type="InterPro" id="IPR000720">
    <property type="entry name" value="PHM/PAL"/>
</dbReference>
<dbReference type="OrthoDB" id="10018185at2759"/>
<dbReference type="PROSITE" id="PS51125">
    <property type="entry name" value="NHL"/>
    <property type="match status" value="2"/>
</dbReference>
<dbReference type="GO" id="GO:0004598">
    <property type="term" value="F:peptidylamidoglycolate lyase activity"/>
    <property type="evidence" value="ECO:0007669"/>
    <property type="project" value="UniProtKB-EC"/>
</dbReference>
<evidence type="ECO:0000256" key="9">
    <source>
        <dbReference type="PIRSR" id="PIRSR600720-2"/>
    </source>
</evidence>
<organism evidence="13 14">
    <name type="scientific">Cinara cedri</name>
    <dbReference type="NCBI Taxonomy" id="506608"/>
    <lineage>
        <taxon>Eukaryota</taxon>
        <taxon>Metazoa</taxon>
        <taxon>Ecdysozoa</taxon>
        <taxon>Arthropoda</taxon>
        <taxon>Hexapoda</taxon>
        <taxon>Insecta</taxon>
        <taxon>Pterygota</taxon>
        <taxon>Neoptera</taxon>
        <taxon>Paraneoptera</taxon>
        <taxon>Hemiptera</taxon>
        <taxon>Sternorrhyncha</taxon>
        <taxon>Aphidomorpha</taxon>
        <taxon>Aphidoidea</taxon>
        <taxon>Aphididae</taxon>
        <taxon>Lachninae</taxon>
        <taxon>Cinara</taxon>
    </lineage>
</organism>
<evidence type="ECO:0000313" key="13">
    <source>
        <dbReference type="EMBL" id="VVC40234.1"/>
    </source>
</evidence>
<dbReference type="EMBL" id="CABPRJ010001901">
    <property type="protein sequence ID" value="VVC40234.1"/>
    <property type="molecule type" value="Genomic_DNA"/>
</dbReference>
<evidence type="ECO:0000256" key="7">
    <source>
        <dbReference type="ARBA" id="ARBA00023239"/>
    </source>
</evidence>
<dbReference type="GO" id="GO:0006518">
    <property type="term" value="P:peptide metabolic process"/>
    <property type="evidence" value="ECO:0007669"/>
    <property type="project" value="InterPro"/>
</dbReference>
<feature type="transmembrane region" description="Helical" evidence="12">
    <location>
        <begin position="37"/>
        <end position="56"/>
    </location>
</feature>
<gene>
    <name evidence="13" type="ORF">CINCED_3A021642</name>
</gene>
<evidence type="ECO:0000256" key="5">
    <source>
        <dbReference type="ARBA" id="ARBA00023157"/>
    </source>
</evidence>
<reference evidence="13 14" key="1">
    <citation type="submission" date="2019-08" db="EMBL/GenBank/DDBJ databases">
        <authorList>
            <person name="Alioto T."/>
            <person name="Alioto T."/>
            <person name="Gomez Garrido J."/>
        </authorList>
    </citation>
    <scope>NUCLEOTIDE SEQUENCE [LARGE SCALE GENOMIC DNA]</scope>
</reference>
<feature type="repeat" description="NHL" evidence="11">
    <location>
        <begin position="237"/>
        <end position="274"/>
    </location>
</feature>
<dbReference type="Pfam" id="PF01436">
    <property type="entry name" value="NHL"/>
    <property type="match status" value="2"/>
</dbReference>
<feature type="binding site" evidence="9">
    <location>
        <position position="393"/>
    </location>
    <ligand>
        <name>Zn(2+)</name>
        <dbReference type="ChEBI" id="CHEBI:29105"/>
        <note>catalytic</note>
    </ligand>
</feature>
<evidence type="ECO:0000256" key="8">
    <source>
        <dbReference type="PIRSR" id="PIRSR600720-1"/>
    </source>
</evidence>
<feature type="disulfide bond" evidence="10">
    <location>
        <begin position="306"/>
        <end position="317"/>
    </location>
</feature>
<evidence type="ECO:0000313" key="14">
    <source>
        <dbReference type="Proteomes" id="UP000325440"/>
    </source>
</evidence>
<dbReference type="Proteomes" id="UP000325440">
    <property type="component" value="Unassembled WGS sequence"/>
</dbReference>
<keyword evidence="4" id="KW-0677">Repeat</keyword>
<dbReference type="GO" id="GO:0046872">
    <property type="term" value="F:metal ion binding"/>
    <property type="evidence" value="ECO:0007669"/>
    <property type="project" value="UniProtKB-KW"/>
</dbReference>
<feature type="binding site" evidence="9">
    <location>
        <position position="196"/>
    </location>
    <ligand>
        <name>Zn(2+)</name>
        <dbReference type="ChEBI" id="CHEBI:29105"/>
        <note>catalytic</note>
    </ligand>
</feature>
<feature type="binding site" evidence="9">
    <location>
        <position position="394"/>
    </location>
    <ligand>
        <name>Ca(2+)</name>
        <dbReference type="ChEBI" id="CHEBI:29108"/>
        <note>structural</note>
    </ligand>
</feature>
<dbReference type="InterPro" id="IPR011042">
    <property type="entry name" value="6-blade_b-propeller_TolB-like"/>
</dbReference>
<dbReference type="PRINTS" id="PR00790">
    <property type="entry name" value="PAMONOXGNASE"/>
</dbReference>
<dbReference type="PANTHER" id="PTHR10680:SF37">
    <property type="entry name" value="PEPTIDYL-ALPHA-HYDROXYGLYCINE ALPHA-AMIDATING LYASE 2"/>
    <property type="match status" value="1"/>
</dbReference>
<dbReference type="SUPFAM" id="SSF101898">
    <property type="entry name" value="NHL repeat"/>
    <property type="match status" value="1"/>
</dbReference>
<feature type="disulfide bond" evidence="10">
    <location>
        <begin position="244"/>
        <end position="264"/>
    </location>
</feature>
<name>A0A5E4N6A1_9HEMI</name>
<keyword evidence="5 10" id="KW-1015">Disulfide bond</keyword>
<feature type="repeat" description="NHL" evidence="11">
    <location>
        <begin position="181"/>
        <end position="222"/>
    </location>
</feature>
<keyword evidence="12" id="KW-1133">Transmembrane helix</keyword>
<evidence type="ECO:0000256" key="10">
    <source>
        <dbReference type="PIRSR" id="PIRSR600720-3"/>
    </source>
</evidence>
<dbReference type="GO" id="GO:0005576">
    <property type="term" value="C:extracellular region"/>
    <property type="evidence" value="ECO:0007669"/>
    <property type="project" value="TreeGrafter"/>
</dbReference>
<keyword evidence="9" id="KW-0862">Zinc</keyword>
<dbReference type="AlphaFoldDB" id="A0A5E4N6A1"/>
<evidence type="ECO:0000256" key="11">
    <source>
        <dbReference type="PROSITE-ProRule" id="PRU00504"/>
    </source>
</evidence>
<dbReference type="CDD" id="cd14958">
    <property type="entry name" value="NHL_PAL_like"/>
    <property type="match status" value="1"/>
</dbReference>
<keyword evidence="14" id="KW-1185">Reference proteome</keyword>
<keyword evidence="2 9" id="KW-0479">Metal-binding</keyword>
<dbReference type="PANTHER" id="PTHR10680">
    <property type="entry name" value="PEPTIDYL-GLYCINE ALPHA-AMIDATING MONOOXYGENASE"/>
    <property type="match status" value="1"/>
</dbReference>
<keyword evidence="9" id="KW-0106">Calcium</keyword>
<feature type="binding site" evidence="9">
    <location>
        <position position="131"/>
    </location>
    <ligand>
        <name>Ca(2+)</name>
        <dbReference type="ChEBI" id="CHEBI:29108"/>
        <note>structural</note>
    </ligand>
</feature>
<protein>
    <recommendedName>
        <fullName evidence="1">peptidylamidoglycolate lyase</fullName>
        <ecNumber evidence="1">4.3.2.5</ecNumber>
    </recommendedName>
</protein>